<dbReference type="PROSITE" id="PS51885">
    <property type="entry name" value="NEPRILYSIN"/>
    <property type="match status" value="1"/>
</dbReference>
<dbReference type="PROSITE" id="PS50095">
    <property type="entry name" value="PLAT"/>
    <property type="match status" value="1"/>
</dbReference>
<dbReference type="PANTHER" id="PTHR11733:SF133">
    <property type="entry name" value="PHOSPHATE-REGULATING NEUTRAL ENDOPEPTIDASE PHEX"/>
    <property type="match status" value="1"/>
</dbReference>
<feature type="non-terminal residue" evidence="3">
    <location>
        <position position="1"/>
    </location>
</feature>
<comment type="caution">
    <text evidence="3">The sequence shown here is derived from an EMBL/GenBank/DDBJ whole genome shotgun (WGS) entry which is preliminary data.</text>
</comment>
<feature type="non-terminal residue" evidence="3">
    <location>
        <position position="211"/>
    </location>
</feature>
<proteinExistence type="predicted"/>
<protein>
    <recommendedName>
        <fullName evidence="2">PLAT domain-containing protein</fullName>
    </recommendedName>
</protein>
<evidence type="ECO:0000259" key="2">
    <source>
        <dbReference type="PROSITE" id="PS50095"/>
    </source>
</evidence>
<evidence type="ECO:0000313" key="4">
    <source>
        <dbReference type="Proteomes" id="UP000663868"/>
    </source>
</evidence>
<dbReference type="GO" id="GO:0004222">
    <property type="term" value="F:metalloendopeptidase activity"/>
    <property type="evidence" value="ECO:0007669"/>
    <property type="project" value="InterPro"/>
</dbReference>
<sequence length="211" mass="23982">NYFLESIDESVDPCENFYQFSCGNWIKNAKIPEDANSHNTFEIMQLEINNDIIDLLSPPISNETIEPNAIVNARRLFSSCINEEAIEEEGIDVILSFINTELGGWPILQGSTWDSSTFDLTNLLTKLGQYNVFTLYYVGTYPDEKNSSSYCIYMGQGSLGLSDRSYYINETGITQAYRQYMKNIALALTNDTSIIDNDINDIFEFEKTISQ</sequence>
<name>A0A820IWZ7_9BILA</name>
<dbReference type="SUPFAM" id="SSF55486">
    <property type="entry name" value="Metalloproteases ('zincins'), catalytic domain"/>
    <property type="match status" value="1"/>
</dbReference>
<organism evidence="3 4">
    <name type="scientific">Adineta steineri</name>
    <dbReference type="NCBI Taxonomy" id="433720"/>
    <lineage>
        <taxon>Eukaryota</taxon>
        <taxon>Metazoa</taxon>
        <taxon>Spiralia</taxon>
        <taxon>Gnathifera</taxon>
        <taxon>Rotifera</taxon>
        <taxon>Eurotatoria</taxon>
        <taxon>Bdelloidea</taxon>
        <taxon>Adinetida</taxon>
        <taxon>Adinetidae</taxon>
        <taxon>Adineta</taxon>
    </lineage>
</organism>
<comment type="caution">
    <text evidence="1">Lacks conserved residue(s) required for the propagation of feature annotation.</text>
</comment>
<dbReference type="InterPro" id="IPR008753">
    <property type="entry name" value="Peptidase_M13_N"/>
</dbReference>
<dbReference type="Pfam" id="PF05649">
    <property type="entry name" value="Peptidase_M13_N"/>
    <property type="match status" value="1"/>
</dbReference>
<dbReference type="InterPro" id="IPR042089">
    <property type="entry name" value="Peptidase_M13_dom_2"/>
</dbReference>
<dbReference type="AlphaFoldDB" id="A0A820IWZ7"/>
<dbReference type="InterPro" id="IPR024079">
    <property type="entry name" value="MetalloPept_cat_dom_sf"/>
</dbReference>
<dbReference type="Proteomes" id="UP000663868">
    <property type="component" value="Unassembled WGS sequence"/>
</dbReference>
<reference evidence="3" key="1">
    <citation type="submission" date="2021-02" db="EMBL/GenBank/DDBJ databases">
        <authorList>
            <person name="Nowell W R."/>
        </authorList>
    </citation>
    <scope>NUCLEOTIDE SEQUENCE</scope>
</reference>
<dbReference type="InterPro" id="IPR000718">
    <property type="entry name" value="Peptidase_M13"/>
</dbReference>
<evidence type="ECO:0000256" key="1">
    <source>
        <dbReference type="PROSITE-ProRule" id="PRU00152"/>
    </source>
</evidence>
<dbReference type="Gene3D" id="1.10.1380.10">
    <property type="entry name" value="Neutral endopeptidase , domain2"/>
    <property type="match status" value="1"/>
</dbReference>
<gene>
    <name evidence="3" type="ORF">KXQ929_LOCUS46429</name>
</gene>
<evidence type="ECO:0000313" key="3">
    <source>
        <dbReference type="EMBL" id="CAF4317335.1"/>
    </source>
</evidence>
<dbReference type="EMBL" id="CAJOBB010015477">
    <property type="protein sequence ID" value="CAF4317335.1"/>
    <property type="molecule type" value="Genomic_DNA"/>
</dbReference>
<dbReference type="PANTHER" id="PTHR11733">
    <property type="entry name" value="ZINC METALLOPROTEASE FAMILY M13 NEPRILYSIN-RELATED"/>
    <property type="match status" value="1"/>
</dbReference>
<dbReference type="InterPro" id="IPR001024">
    <property type="entry name" value="PLAT/LH2_dom"/>
</dbReference>
<dbReference type="Gene3D" id="3.40.390.10">
    <property type="entry name" value="Collagenase (Catalytic Domain)"/>
    <property type="match status" value="1"/>
</dbReference>
<dbReference type="GO" id="GO:0005886">
    <property type="term" value="C:plasma membrane"/>
    <property type="evidence" value="ECO:0007669"/>
    <property type="project" value="TreeGrafter"/>
</dbReference>
<dbReference type="GO" id="GO:0016485">
    <property type="term" value="P:protein processing"/>
    <property type="evidence" value="ECO:0007669"/>
    <property type="project" value="TreeGrafter"/>
</dbReference>
<feature type="domain" description="PLAT" evidence="2">
    <location>
        <begin position="1"/>
        <end position="40"/>
    </location>
</feature>
<accession>A0A820IWZ7</accession>